<keyword evidence="2 5" id="KW-0812">Transmembrane</keyword>
<evidence type="ECO:0000256" key="2">
    <source>
        <dbReference type="ARBA" id="ARBA00022692"/>
    </source>
</evidence>
<dbReference type="GO" id="GO:0000271">
    <property type="term" value="P:polysaccharide biosynthetic process"/>
    <property type="evidence" value="ECO:0007669"/>
    <property type="project" value="InterPro"/>
</dbReference>
<evidence type="ECO:0000313" key="8">
    <source>
        <dbReference type="Proteomes" id="UP000052167"/>
    </source>
</evidence>
<evidence type="ECO:0000256" key="5">
    <source>
        <dbReference type="SAM" id="Phobius"/>
    </source>
</evidence>
<evidence type="ECO:0000259" key="6">
    <source>
        <dbReference type="Pfam" id="PF04138"/>
    </source>
</evidence>
<dbReference type="AlphaFoldDB" id="A0A922NW36"/>
<feature type="transmembrane region" description="Helical" evidence="5">
    <location>
        <begin position="12"/>
        <end position="38"/>
    </location>
</feature>
<comment type="subcellular location">
    <subcellularLocation>
        <location evidence="1">Membrane</location>
        <topology evidence="1">Multi-pass membrane protein</topology>
    </subcellularLocation>
</comment>
<evidence type="ECO:0000256" key="3">
    <source>
        <dbReference type="ARBA" id="ARBA00022989"/>
    </source>
</evidence>
<keyword evidence="8" id="KW-1185">Reference proteome</keyword>
<gene>
    <name evidence="7" type="ORF">GV68_22140</name>
</gene>
<proteinExistence type="predicted"/>
<sequence length="131" mass="14276">MPIVSLKTLHQIIRYYLSGILINLLGYGAFVALLQFGFGAKSSSAFLFCLSMLLTFIVNRAYVFKSDVAVGASFLAYVATSGVALGMNLGMLFVFVDVLGKRAELVQFFSIIVVSGFLFLTNKFLVHRAGT</sequence>
<feature type="transmembrane region" description="Helical" evidence="5">
    <location>
        <begin position="44"/>
        <end position="62"/>
    </location>
</feature>
<feature type="transmembrane region" description="Helical" evidence="5">
    <location>
        <begin position="108"/>
        <end position="126"/>
    </location>
</feature>
<dbReference type="EMBL" id="JOKJ01000055">
    <property type="protein sequence ID" value="KEQ02386.1"/>
    <property type="molecule type" value="Genomic_DNA"/>
</dbReference>
<protein>
    <recommendedName>
        <fullName evidence="6">GtrA/DPMS transmembrane domain-containing protein</fullName>
    </recommendedName>
</protein>
<comment type="caution">
    <text evidence="7">The sequence shown here is derived from an EMBL/GenBank/DDBJ whole genome shotgun (WGS) entry which is preliminary data.</text>
</comment>
<dbReference type="Proteomes" id="UP000052167">
    <property type="component" value="Unassembled WGS sequence"/>
</dbReference>
<name>A0A922NW36_9HYPH</name>
<keyword evidence="4 5" id="KW-0472">Membrane</keyword>
<dbReference type="GO" id="GO:0016020">
    <property type="term" value="C:membrane"/>
    <property type="evidence" value="ECO:0007669"/>
    <property type="project" value="UniProtKB-SubCell"/>
</dbReference>
<keyword evidence="3 5" id="KW-1133">Transmembrane helix</keyword>
<accession>A0A922NW36</accession>
<evidence type="ECO:0000313" key="7">
    <source>
        <dbReference type="EMBL" id="KEQ02386.1"/>
    </source>
</evidence>
<evidence type="ECO:0000256" key="1">
    <source>
        <dbReference type="ARBA" id="ARBA00004141"/>
    </source>
</evidence>
<feature type="transmembrane region" description="Helical" evidence="5">
    <location>
        <begin position="74"/>
        <end position="96"/>
    </location>
</feature>
<dbReference type="Pfam" id="PF04138">
    <property type="entry name" value="GtrA_DPMS_TM"/>
    <property type="match status" value="1"/>
</dbReference>
<reference evidence="7 8" key="1">
    <citation type="submission" date="2014-06" db="EMBL/GenBank/DDBJ databases">
        <title>Rhizobium pelagicum/R2-400B4.</title>
        <authorList>
            <person name="Kimes N.E."/>
            <person name="Lopez-Perez M."/>
        </authorList>
    </citation>
    <scope>NUCLEOTIDE SEQUENCE [LARGE SCALE GENOMIC DNA]</scope>
    <source>
        <strain evidence="7 8">R2-400B4</strain>
    </source>
</reference>
<dbReference type="InterPro" id="IPR007267">
    <property type="entry name" value="GtrA_DPMS_TM"/>
</dbReference>
<evidence type="ECO:0000256" key="4">
    <source>
        <dbReference type="ARBA" id="ARBA00023136"/>
    </source>
</evidence>
<organism evidence="7 8">
    <name type="scientific">Pseudorhizobium pelagicum</name>
    <dbReference type="NCBI Taxonomy" id="1509405"/>
    <lineage>
        <taxon>Bacteria</taxon>
        <taxon>Pseudomonadati</taxon>
        <taxon>Pseudomonadota</taxon>
        <taxon>Alphaproteobacteria</taxon>
        <taxon>Hyphomicrobiales</taxon>
        <taxon>Rhizobiaceae</taxon>
        <taxon>Rhizobium/Agrobacterium group</taxon>
        <taxon>Pseudorhizobium</taxon>
    </lineage>
</organism>
<feature type="domain" description="GtrA/DPMS transmembrane" evidence="6">
    <location>
        <begin position="14"/>
        <end position="126"/>
    </location>
</feature>
<dbReference type="RefSeq" id="WP_037169940.1">
    <property type="nucleotide sequence ID" value="NZ_JOKI01000053.1"/>
</dbReference>